<dbReference type="GO" id="GO:0030970">
    <property type="term" value="P:retrograde protein transport, ER to cytosol"/>
    <property type="evidence" value="ECO:0007669"/>
    <property type="project" value="TreeGrafter"/>
</dbReference>
<reference evidence="3" key="1">
    <citation type="journal article" date="2012" name="Proc. Natl. Acad. Sci. U.S.A.">
        <title>Antigenic diversity is generated by distinct evolutionary mechanisms in African trypanosome species.</title>
        <authorList>
            <person name="Jackson A.P."/>
            <person name="Berry A."/>
            <person name="Aslett M."/>
            <person name="Allison H.C."/>
            <person name="Burton P."/>
            <person name="Vavrova-Anderson J."/>
            <person name="Brown R."/>
            <person name="Browne H."/>
            <person name="Corton N."/>
            <person name="Hauser H."/>
            <person name="Gamble J."/>
            <person name="Gilderthorp R."/>
            <person name="Marcello L."/>
            <person name="McQuillan J."/>
            <person name="Otto T.D."/>
            <person name="Quail M.A."/>
            <person name="Sanders M.J."/>
            <person name="van Tonder A."/>
            <person name="Ginger M.L."/>
            <person name="Field M.C."/>
            <person name="Barry J.D."/>
            <person name="Hertz-Fowler C."/>
            <person name="Berriman M."/>
        </authorList>
    </citation>
    <scope>NUCLEOTIDE SEQUENCE</scope>
    <source>
        <strain evidence="3">Y486</strain>
    </source>
</reference>
<sequence length="219" mass="25520">MRPVLRVSFTIVLLQFVSIFLVESCQWAQRLREYEIEIFADLHETNETRPGCFVWNDSYWNYEVCPGRWVRQFFVKDNVIVEEYFLGLQHQYQLRDAVGSQRMDYEGGVFSIPDRMNATGIFFRTTTGTYGCASDMAITHRKQVDVIYPHGSLCEPLQQRSVVMHFVCNENMKKPIIKFREPFLCKYDITVMAASVCDAMYGRSPALKRLSDDGMKFAL</sequence>
<name>G0U2U7_TRYVY</name>
<dbReference type="InterPro" id="IPR045149">
    <property type="entry name" value="OS-9-like"/>
</dbReference>
<dbReference type="EMBL" id="HE573025">
    <property type="protein sequence ID" value="CCC50601.1"/>
    <property type="molecule type" value="Genomic_DNA"/>
</dbReference>
<feature type="signal peptide" evidence="1">
    <location>
        <begin position="1"/>
        <end position="24"/>
    </location>
</feature>
<dbReference type="Gene3D" id="2.70.130.10">
    <property type="entry name" value="Mannose-6-phosphate receptor binding domain"/>
    <property type="match status" value="1"/>
</dbReference>
<evidence type="ECO:0000259" key="2">
    <source>
        <dbReference type="Pfam" id="PF07915"/>
    </source>
</evidence>
<dbReference type="GO" id="GO:0030968">
    <property type="term" value="P:endoplasmic reticulum unfolded protein response"/>
    <property type="evidence" value="ECO:0007669"/>
    <property type="project" value="InterPro"/>
</dbReference>
<dbReference type="Pfam" id="PF07915">
    <property type="entry name" value="PRKCSH"/>
    <property type="match status" value="1"/>
</dbReference>
<protein>
    <recommendedName>
        <fullName evidence="2">Protein OS9-like domain-containing protein</fullName>
    </recommendedName>
</protein>
<dbReference type="GO" id="GO:0005788">
    <property type="term" value="C:endoplasmic reticulum lumen"/>
    <property type="evidence" value="ECO:0007669"/>
    <property type="project" value="TreeGrafter"/>
</dbReference>
<organism evidence="3">
    <name type="scientific">Trypanosoma vivax (strain Y486)</name>
    <dbReference type="NCBI Taxonomy" id="1055687"/>
    <lineage>
        <taxon>Eukaryota</taxon>
        <taxon>Discoba</taxon>
        <taxon>Euglenozoa</taxon>
        <taxon>Kinetoplastea</taxon>
        <taxon>Metakinetoplastina</taxon>
        <taxon>Trypanosomatida</taxon>
        <taxon>Trypanosomatidae</taxon>
        <taxon>Trypanosoma</taxon>
        <taxon>Duttonella</taxon>
    </lineage>
</organism>
<proteinExistence type="predicted"/>
<feature type="chain" id="PRO_5003409841" description="Protein OS9-like domain-containing protein" evidence="1">
    <location>
        <begin position="25"/>
        <end position="219"/>
    </location>
</feature>
<evidence type="ECO:0000313" key="3">
    <source>
        <dbReference type="EMBL" id="CCC50601.1"/>
    </source>
</evidence>
<gene>
    <name evidence="3" type="ORF">TVY486_0904220</name>
</gene>
<feature type="domain" description="Protein OS9-like" evidence="2">
    <location>
        <begin position="52"/>
        <end position="87"/>
    </location>
</feature>
<dbReference type="SUPFAM" id="SSF50911">
    <property type="entry name" value="Mannose 6-phosphate receptor domain"/>
    <property type="match status" value="1"/>
</dbReference>
<accession>G0U2U7</accession>
<dbReference type="VEuPathDB" id="TriTrypDB:TvY486_0904220"/>
<keyword evidence="1" id="KW-0732">Signal</keyword>
<dbReference type="PANTHER" id="PTHR15414:SF0">
    <property type="entry name" value="ENDOPLASMIC RETICULUM LECTIN 1"/>
    <property type="match status" value="1"/>
</dbReference>
<dbReference type="InterPro" id="IPR012913">
    <property type="entry name" value="OS9-like_dom"/>
</dbReference>
<dbReference type="InterPro" id="IPR009011">
    <property type="entry name" value="Man6P_isomerase_rcpt-bd_dom_sf"/>
</dbReference>
<dbReference type="PANTHER" id="PTHR15414">
    <property type="entry name" value="OS-9-RELATED"/>
    <property type="match status" value="1"/>
</dbReference>
<dbReference type="AlphaFoldDB" id="G0U2U7"/>
<evidence type="ECO:0000256" key="1">
    <source>
        <dbReference type="SAM" id="SignalP"/>
    </source>
</evidence>
<dbReference type="OMA" id="EVCPGRW"/>